<evidence type="ECO:0000313" key="1">
    <source>
        <dbReference type="EMBL" id="VEL24403.1"/>
    </source>
</evidence>
<dbReference type="AlphaFoldDB" id="A0A448WZZ8"/>
<comment type="caution">
    <text evidence="1">The sequence shown here is derived from an EMBL/GenBank/DDBJ whole genome shotgun (WGS) entry which is preliminary data.</text>
</comment>
<gene>
    <name evidence="1" type="ORF">PXEA_LOCUS17843</name>
</gene>
<dbReference type="Proteomes" id="UP000784294">
    <property type="component" value="Unassembled WGS sequence"/>
</dbReference>
<evidence type="ECO:0000313" key="2">
    <source>
        <dbReference type="Proteomes" id="UP000784294"/>
    </source>
</evidence>
<dbReference type="EMBL" id="CAAALY010067562">
    <property type="protein sequence ID" value="VEL24403.1"/>
    <property type="molecule type" value="Genomic_DNA"/>
</dbReference>
<organism evidence="1 2">
    <name type="scientific">Protopolystoma xenopodis</name>
    <dbReference type="NCBI Taxonomy" id="117903"/>
    <lineage>
        <taxon>Eukaryota</taxon>
        <taxon>Metazoa</taxon>
        <taxon>Spiralia</taxon>
        <taxon>Lophotrochozoa</taxon>
        <taxon>Platyhelminthes</taxon>
        <taxon>Monogenea</taxon>
        <taxon>Polyopisthocotylea</taxon>
        <taxon>Polystomatidea</taxon>
        <taxon>Polystomatidae</taxon>
        <taxon>Protopolystoma</taxon>
    </lineage>
</organism>
<keyword evidence="2" id="KW-1185">Reference proteome</keyword>
<accession>A0A448WZZ8</accession>
<protein>
    <submittedName>
        <fullName evidence="1">Uncharacterized protein</fullName>
    </submittedName>
</protein>
<name>A0A448WZZ8_9PLAT</name>
<sequence>MHLCRGQQQTGRFANKRISVPPIFGIISVIAFGPGQQEDRIMVRIGGRIRTECGPAFRCS</sequence>
<reference evidence="1" key="1">
    <citation type="submission" date="2018-11" db="EMBL/GenBank/DDBJ databases">
        <authorList>
            <consortium name="Pathogen Informatics"/>
        </authorList>
    </citation>
    <scope>NUCLEOTIDE SEQUENCE</scope>
</reference>
<proteinExistence type="predicted"/>